<evidence type="ECO:0000313" key="8">
    <source>
        <dbReference type="Proteomes" id="UP000823775"/>
    </source>
</evidence>
<name>A0ABS8WH13_DATST</name>
<keyword evidence="7" id="KW-0547">Nucleotide-binding</keyword>
<dbReference type="Pfam" id="PF00005">
    <property type="entry name" value="ABC_tran"/>
    <property type="match status" value="1"/>
</dbReference>
<dbReference type="Proteomes" id="UP000823775">
    <property type="component" value="Unassembled WGS sequence"/>
</dbReference>
<reference evidence="7 8" key="1">
    <citation type="journal article" date="2021" name="BMC Genomics">
        <title>Datura genome reveals duplications of psychoactive alkaloid biosynthetic genes and high mutation rate following tissue culture.</title>
        <authorList>
            <person name="Rajewski A."/>
            <person name="Carter-House D."/>
            <person name="Stajich J."/>
            <person name="Litt A."/>
        </authorList>
    </citation>
    <scope>NUCLEOTIDE SEQUENCE [LARGE SCALE GENOMIC DNA]</scope>
    <source>
        <strain evidence="7">AR-01</strain>
    </source>
</reference>
<organism evidence="7 8">
    <name type="scientific">Datura stramonium</name>
    <name type="common">Jimsonweed</name>
    <name type="synonym">Common thornapple</name>
    <dbReference type="NCBI Taxonomy" id="4076"/>
    <lineage>
        <taxon>Eukaryota</taxon>
        <taxon>Viridiplantae</taxon>
        <taxon>Streptophyta</taxon>
        <taxon>Embryophyta</taxon>
        <taxon>Tracheophyta</taxon>
        <taxon>Spermatophyta</taxon>
        <taxon>Magnoliopsida</taxon>
        <taxon>eudicotyledons</taxon>
        <taxon>Gunneridae</taxon>
        <taxon>Pentapetalae</taxon>
        <taxon>asterids</taxon>
        <taxon>lamiids</taxon>
        <taxon>Solanales</taxon>
        <taxon>Solanaceae</taxon>
        <taxon>Solanoideae</taxon>
        <taxon>Datureae</taxon>
        <taxon>Datura</taxon>
    </lineage>
</organism>
<evidence type="ECO:0000313" key="7">
    <source>
        <dbReference type="EMBL" id="MCE3049319.1"/>
    </source>
</evidence>
<dbReference type="Gene3D" id="3.40.50.300">
    <property type="entry name" value="P-loop containing nucleotide triphosphate hydrolases"/>
    <property type="match status" value="1"/>
</dbReference>
<keyword evidence="2" id="KW-0813">Transport</keyword>
<comment type="caution">
    <text evidence="7">The sequence shown here is derived from an EMBL/GenBank/DDBJ whole genome shotgun (WGS) entry which is preliminary data.</text>
</comment>
<comment type="subcellular location">
    <subcellularLocation>
        <location evidence="1">Membrane</location>
        <topology evidence="1">Multi-pass membrane protein</topology>
    </subcellularLocation>
</comment>
<evidence type="ECO:0000256" key="1">
    <source>
        <dbReference type="ARBA" id="ARBA00004141"/>
    </source>
</evidence>
<dbReference type="InterPro" id="IPR003439">
    <property type="entry name" value="ABC_transporter-like_ATP-bd"/>
</dbReference>
<dbReference type="PANTHER" id="PTHR48041">
    <property type="entry name" value="ABC TRANSPORTER G FAMILY MEMBER 28"/>
    <property type="match status" value="1"/>
</dbReference>
<sequence length="117" mass="12623">MGPSGSGKITLLKILGRRLQENVRGTVTPGKHPTSYNYQYEVSLTQDDVLFPQLTVEETFVFLALLGASKMVNLGSMKRGLKEEVSAAIGILCGMAAVAKKEASHYTLPRKGAVRKG</sequence>
<feature type="domain" description="ABC transporter" evidence="6">
    <location>
        <begin position="1"/>
        <end position="80"/>
    </location>
</feature>
<accession>A0ABS8WH13</accession>
<dbReference type="EMBL" id="JACEIK010006820">
    <property type="protein sequence ID" value="MCE3049319.1"/>
    <property type="molecule type" value="Genomic_DNA"/>
</dbReference>
<evidence type="ECO:0000256" key="5">
    <source>
        <dbReference type="ARBA" id="ARBA00023136"/>
    </source>
</evidence>
<evidence type="ECO:0000256" key="4">
    <source>
        <dbReference type="ARBA" id="ARBA00022989"/>
    </source>
</evidence>
<evidence type="ECO:0000256" key="3">
    <source>
        <dbReference type="ARBA" id="ARBA00022692"/>
    </source>
</evidence>
<evidence type="ECO:0000256" key="2">
    <source>
        <dbReference type="ARBA" id="ARBA00022448"/>
    </source>
</evidence>
<dbReference type="InterPro" id="IPR027417">
    <property type="entry name" value="P-loop_NTPase"/>
</dbReference>
<dbReference type="SUPFAM" id="SSF52540">
    <property type="entry name" value="P-loop containing nucleoside triphosphate hydrolases"/>
    <property type="match status" value="1"/>
</dbReference>
<dbReference type="InterPro" id="IPR050352">
    <property type="entry name" value="ABCG_transporters"/>
</dbReference>
<dbReference type="GO" id="GO:0005524">
    <property type="term" value="F:ATP binding"/>
    <property type="evidence" value="ECO:0007669"/>
    <property type="project" value="UniProtKB-KW"/>
</dbReference>
<keyword evidence="4" id="KW-1133">Transmembrane helix</keyword>
<keyword evidence="7" id="KW-0067">ATP-binding</keyword>
<dbReference type="PANTHER" id="PTHR48041:SF139">
    <property type="entry name" value="PROTEIN SCARLET"/>
    <property type="match status" value="1"/>
</dbReference>
<evidence type="ECO:0000259" key="6">
    <source>
        <dbReference type="Pfam" id="PF00005"/>
    </source>
</evidence>
<keyword evidence="3" id="KW-0812">Transmembrane</keyword>
<protein>
    <submittedName>
        <fullName evidence="7">ATP-binding cassette sub- G member 1</fullName>
    </submittedName>
</protein>
<proteinExistence type="predicted"/>
<keyword evidence="8" id="KW-1185">Reference proteome</keyword>
<gene>
    <name evidence="7" type="primary">ABCG1_2</name>
    <name evidence="7" type="ORF">HAX54_044598</name>
</gene>
<keyword evidence="5" id="KW-0472">Membrane</keyword>